<protein>
    <submittedName>
        <fullName evidence="3">Pimeloyl-ACP methyl ester carboxylesterase</fullName>
    </submittedName>
</protein>
<comment type="caution">
    <text evidence="3">The sequence shown here is derived from an EMBL/GenBank/DDBJ whole genome shotgun (WGS) entry which is preliminary data.</text>
</comment>
<evidence type="ECO:0000313" key="4">
    <source>
        <dbReference type="Proteomes" id="UP000242682"/>
    </source>
</evidence>
<dbReference type="Proteomes" id="UP000242682">
    <property type="component" value="Unassembled WGS sequence"/>
</dbReference>
<dbReference type="PANTHER" id="PTHR43798">
    <property type="entry name" value="MONOACYLGLYCEROL LIPASE"/>
    <property type="match status" value="1"/>
</dbReference>
<keyword evidence="1" id="KW-0378">Hydrolase</keyword>
<dbReference type="Gene3D" id="3.40.50.1820">
    <property type="entry name" value="alpha/beta hydrolase"/>
    <property type="match status" value="1"/>
</dbReference>
<dbReference type="InterPro" id="IPR029058">
    <property type="entry name" value="AB_hydrolase_fold"/>
</dbReference>
<dbReference type="InterPro" id="IPR000073">
    <property type="entry name" value="AB_hydrolase_1"/>
</dbReference>
<dbReference type="PRINTS" id="PR00412">
    <property type="entry name" value="EPOXHYDRLASE"/>
</dbReference>
<dbReference type="AlphaFoldDB" id="A0A2P8GQV5"/>
<name>A0A2P8GQV5_9BACL</name>
<keyword evidence="4" id="KW-1185">Reference proteome</keyword>
<evidence type="ECO:0000313" key="3">
    <source>
        <dbReference type="EMBL" id="PSL36351.1"/>
    </source>
</evidence>
<sequence length="272" mass="30411">MGHYIEVEPNVKVFVEDIGEGQPVVFIHGWPLNSKSFEMQANELALQGFRFIGIDLRGFGKSDKPWSGYDYDTQASDVKAVIDHLNLENFVLGGFSMGGPIAIRYITKYGQQGVDKLLLMAAAAPLFTQRDDFSINMKAEEVDDIIEQIKQDRPAFLAQFADMFFEQKKSDKFLHWFQMLGLEAGAHSTINAAIALRDEDLRGELAGITVPTAIFHGQKDQICAYELGEELEKQIPNSVLVPFKDSGHGINGDEPERFNTEMINFLKSSGVK</sequence>
<dbReference type="Pfam" id="PF00561">
    <property type="entry name" value="Abhydrolase_1"/>
    <property type="match status" value="1"/>
</dbReference>
<dbReference type="EMBL" id="PYAT01000007">
    <property type="protein sequence ID" value="PSL36351.1"/>
    <property type="molecule type" value="Genomic_DNA"/>
</dbReference>
<dbReference type="InterPro" id="IPR000639">
    <property type="entry name" value="Epox_hydrolase-like"/>
</dbReference>
<gene>
    <name evidence="3" type="ORF">B0H99_107172</name>
</gene>
<proteinExistence type="predicted"/>
<dbReference type="RefSeq" id="WP_106533708.1">
    <property type="nucleotide sequence ID" value="NZ_PYAT01000007.1"/>
</dbReference>
<reference evidence="3 4" key="1">
    <citation type="submission" date="2018-03" db="EMBL/GenBank/DDBJ databases">
        <title>Genomic Encyclopedia of Type Strains, Phase III (KMG-III): the genomes of soil and plant-associated and newly described type strains.</title>
        <authorList>
            <person name="Whitman W."/>
        </authorList>
    </citation>
    <scope>NUCLEOTIDE SEQUENCE [LARGE SCALE GENOMIC DNA]</scope>
    <source>
        <strain evidence="3 4">CGMCC 1.12259</strain>
    </source>
</reference>
<feature type="domain" description="AB hydrolase-1" evidence="2">
    <location>
        <begin position="23"/>
        <end position="169"/>
    </location>
</feature>
<dbReference type="PANTHER" id="PTHR43798:SF31">
    <property type="entry name" value="AB HYDROLASE SUPERFAMILY PROTEIN YCLE"/>
    <property type="match status" value="1"/>
</dbReference>
<evidence type="ECO:0000256" key="1">
    <source>
        <dbReference type="ARBA" id="ARBA00022801"/>
    </source>
</evidence>
<evidence type="ECO:0000259" key="2">
    <source>
        <dbReference type="Pfam" id="PF00561"/>
    </source>
</evidence>
<dbReference type="PRINTS" id="PR00111">
    <property type="entry name" value="ABHYDROLASE"/>
</dbReference>
<dbReference type="GO" id="GO:0016020">
    <property type="term" value="C:membrane"/>
    <property type="evidence" value="ECO:0007669"/>
    <property type="project" value="TreeGrafter"/>
</dbReference>
<dbReference type="InterPro" id="IPR050266">
    <property type="entry name" value="AB_hydrolase_sf"/>
</dbReference>
<accession>A0A2P8GQV5</accession>
<dbReference type="SUPFAM" id="SSF53474">
    <property type="entry name" value="alpha/beta-Hydrolases"/>
    <property type="match status" value="1"/>
</dbReference>
<organism evidence="3 4">
    <name type="scientific">Planomicrobium soli</name>
    <dbReference type="NCBI Taxonomy" id="1176648"/>
    <lineage>
        <taxon>Bacteria</taxon>
        <taxon>Bacillati</taxon>
        <taxon>Bacillota</taxon>
        <taxon>Bacilli</taxon>
        <taxon>Bacillales</taxon>
        <taxon>Caryophanaceae</taxon>
        <taxon>Planomicrobium</taxon>
    </lineage>
</organism>
<dbReference type="OrthoDB" id="9773293at2"/>
<dbReference type="GO" id="GO:0016787">
    <property type="term" value="F:hydrolase activity"/>
    <property type="evidence" value="ECO:0007669"/>
    <property type="project" value="UniProtKB-KW"/>
</dbReference>